<dbReference type="EMBL" id="BMAR01000017">
    <property type="protein sequence ID" value="GFR47171.1"/>
    <property type="molecule type" value="Genomic_DNA"/>
</dbReference>
<evidence type="ECO:0000256" key="6">
    <source>
        <dbReference type="ARBA" id="ARBA00023187"/>
    </source>
</evidence>
<dbReference type="SUPFAM" id="SSF54236">
    <property type="entry name" value="Ubiquitin-like"/>
    <property type="match status" value="1"/>
</dbReference>
<dbReference type="InterPro" id="IPR051421">
    <property type="entry name" value="RNA_Proc_DNA_Dmg_Regulator"/>
</dbReference>
<feature type="compositionally biased region" description="Basic and acidic residues" evidence="10">
    <location>
        <begin position="259"/>
        <end position="290"/>
    </location>
</feature>
<keyword evidence="13" id="KW-1185">Reference proteome</keyword>
<dbReference type="PRINTS" id="PR00348">
    <property type="entry name" value="UBIQUITIN"/>
</dbReference>
<dbReference type="Pfam" id="PF22782">
    <property type="entry name" value="SDE2"/>
    <property type="match status" value="1"/>
</dbReference>
<feature type="region of interest" description="Disordered" evidence="10">
    <location>
        <begin position="183"/>
        <end position="296"/>
    </location>
</feature>
<protein>
    <recommendedName>
        <fullName evidence="11">Ubiquitin-like domain-containing protein</fullName>
    </recommendedName>
</protein>
<dbReference type="AlphaFoldDB" id="A0AAD3DSF5"/>
<gene>
    <name evidence="12" type="ORF">Agub_g8864</name>
</gene>
<organism evidence="12 13">
    <name type="scientific">Astrephomene gubernaculifera</name>
    <dbReference type="NCBI Taxonomy" id="47775"/>
    <lineage>
        <taxon>Eukaryota</taxon>
        <taxon>Viridiplantae</taxon>
        <taxon>Chlorophyta</taxon>
        <taxon>core chlorophytes</taxon>
        <taxon>Chlorophyceae</taxon>
        <taxon>CS clade</taxon>
        <taxon>Chlamydomonadales</taxon>
        <taxon>Astrephomenaceae</taxon>
        <taxon>Astrephomene</taxon>
    </lineage>
</organism>
<keyword evidence="5" id="KW-0507">mRNA processing</keyword>
<dbReference type="InterPro" id="IPR053822">
    <property type="entry name" value="SDE2-like_dom"/>
</dbReference>
<keyword evidence="8" id="KW-0131">Cell cycle</keyword>
<dbReference type="PROSITE" id="PS50053">
    <property type="entry name" value="UBIQUITIN_2"/>
    <property type="match status" value="1"/>
</dbReference>
<dbReference type="InterPro" id="IPR029071">
    <property type="entry name" value="Ubiquitin-like_domsf"/>
</dbReference>
<evidence type="ECO:0000256" key="1">
    <source>
        <dbReference type="ARBA" id="ARBA00004123"/>
    </source>
</evidence>
<evidence type="ECO:0000256" key="7">
    <source>
        <dbReference type="ARBA" id="ARBA00023242"/>
    </source>
</evidence>
<evidence type="ECO:0000259" key="11">
    <source>
        <dbReference type="PROSITE" id="PS50053"/>
    </source>
</evidence>
<feature type="compositionally biased region" description="Acidic residues" evidence="10">
    <location>
        <begin position="233"/>
        <end position="258"/>
    </location>
</feature>
<evidence type="ECO:0000256" key="2">
    <source>
        <dbReference type="ARBA" id="ARBA00004496"/>
    </source>
</evidence>
<evidence type="ECO:0000256" key="3">
    <source>
        <dbReference type="ARBA" id="ARBA00008726"/>
    </source>
</evidence>
<evidence type="ECO:0000256" key="8">
    <source>
        <dbReference type="ARBA" id="ARBA00023306"/>
    </source>
</evidence>
<feature type="domain" description="Ubiquitin-like" evidence="11">
    <location>
        <begin position="1"/>
        <end position="76"/>
    </location>
</feature>
<keyword evidence="6" id="KW-0508">mRNA splicing</keyword>
<evidence type="ECO:0000256" key="10">
    <source>
        <dbReference type="SAM" id="MobiDB-lite"/>
    </source>
</evidence>
<dbReference type="GO" id="GO:0005737">
    <property type="term" value="C:cytoplasm"/>
    <property type="evidence" value="ECO:0007669"/>
    <property type="project" value="UniProtKB-SubCell"/>
</dbReference>
<comment type="caution">
    <text evidence="12">The sequence shown here is derived from an EMBL/GenBank/DDBJ whole genome shotgun (WGS) entry which is preliminary data.</text>
</comment>
<proteinExistence type="inferred from homology"/>
<sequence>MQIFVRNLYSRSQACELEPSSSVAELKKLIEAVEGVPSCSQGLVYAGRQLEDERSLQSYGIHPHSTVHLVLRLRGGKGGFGALLRGLGRDGSKTTNDDAMRDLQGRRVRHSNAEKKLKEWEAKAKERELEKIALQHIKEQERQARREQEQKVEVDVIMAAQKAAVAGVQDAVQSALAEAKKAAAAGGTNGGINGRGAAVPSKRTATAGTAGAVAGSGPAPKRSRMLAALESFGSEDEDDSEDSEEESSEGAESEEGKEEEAGKEKEDEGKEVGKAEGKEREAGKEGKGDEAADGQQ</sequence>
<feature type="compositionally biased region" description="Low complexity" evidence="10">
    <location>
        <begin position="204"/>
        <end position="219"/>
    </location>
</feature>
<evidence type="ECO:0000256" key="9">
    <source>
        <dbReference type="SAM" id="Coils"/>
    </source>
</evidence>
<reference evidence="12 13" key="1">
    <citation type="journal article" date="2021" name="Sci. Rep.">
        <title>Genome sequencing of the multicellular alga Astrephomene provides insights into convergent evolution of germ-soma differentiation.</title>
        <authorList>
            <person name="Yamashita S."/>
            <person name="Yamamoto K."/>
            <person name="Matsuzaki R."/>
            <person name="Suzuki S."/>
            <person name="Yamaguchi H."/>
            <person name="Hirooka S."/>
            <person name="Minakuchi Y."/>
            <person name="Miyagishima S."/>
            <person name="Kawachi M."/>
            <person name="Toyoda A."/>
            <person name="Nozaki H."/>
        </authorList>
    </citation>
    <scope>NUCLEOTIDE SEQUENCE [LARGE SCALE GENOMIC DNA]</scope>
    <source>
        <strain evidence="12 13">NIES-4017</strain>
    </source>
</reference>
<dbReference type="InterPro" id="IPR019954">
    <property type="entry name" value="Ubiquitin_CS"/>
</dbReference>
<accession>A0AAD3DSF5</accession>
<dbReference type="GO" id="GO:0008380">
    <property type="term" value="P:RNA splicing"/>
    <property type="evidence" value="ECO:0007669"/>
    <property type="project" value="UniProtKB-KW"/>
</dbReference>
<evidence type="ECO:0000313" key="13">
    <source>
        <dbReference type="Proteomes" id="UP001054857"/>
    </source>
</evidence>
<dbReference type="Gene3D" id="3.10.20.90">
    <property type="entry name" value="Phosphatidylinositol 3-kinase Catalytic Subunit, Chain A, domain 1"/>
    <property type="match status" value="1"/>
</dbReference>
<dbReference type="InterPro" id="IPR000626">
    <property type="entry name" value="Ubiquitin-like_dom"/>
</dbReference>
<keyword evidence="4" id="KW-0963">Cytoplasm</keyword>
<keyword evidence="7" id="KW-0539">Nucleus</keyword>
<evidence type="ECO:0000256" key="4">
    <source>
        <dbReference type="ARBA" id="ARBA00022490"/>
    </source>
</evidence>
<dbReference type="PROSITE" id="PS00299">
    <property type="entry name" value="UBIQUITIN_1"/>
    <property type="match status" value="1"/>
</dbReference>
<dbReference type="InterPro" id="IPR019956">
    <property type="entry name" value="Ubiquitin_dom"/>
</dbReference>
<keyword evidence="9" id="KW-0175">Coiled coil</keyword>
<name>A0AAD3DSF5_9CHLO</name>
<comment type="similarity">
    <text evidence="3">Belongs to the SDE2 family.</text>
</comment>
<dbReference type="GO" id="GO:0005634">
    <property type="term" value="C:nucleus"/>
    <property type="evidence" value="ECO:0007669"/>
    <property type="project" value="UniProtKB-SubCell"/>
</dbReference>
<dbReference type="SMART" id="SM00213">
    <property type="entry name" value="UBQ"/>
    <property type="match status" value="1"/>
</dbReference>
<dbReference type="PANTHER" id="PTHR12786">
    <property type="entry name" value="SPLICING FACTOR SF3A-RELATED"/>
    <property type="match status" value="1"/>
</dbReference>
<evidence type="ECO:0000256" key="5">
    <source>
        <dbReference type="ARBA" id="ARBA00022664"/>
    </source>
</evidence>
<comment type="subcellular location">
    <subcellularLocation>
        <location evidence="2">Cytoplasm</location>
    </subcellularLocation>
    <subcellularLocation>
        <location evidence="1">Nucleus</location>
    </subcellularLocation>
</comment>
<dbReference type="PANTHER" id="PTHR12786:SF1">
    <property type="entry name" value="SPLICING REGULATOR SDE2"/>
    <property type="match status" value="1"/>
</dbReference>
<dbReference type="GO" id="GO:0006397">
    <property type="term" value="P:mRNA processing"/>
    <property type="evidence" value="ECO:0007669"/>
    <property type="project" value="UniProtKB-KW"/>
</dbReference>
<dbReference type="Pfam" id="PF00240">
    <property type="entry name" value="ubiquitin"/>
    <property type="match status" value="1"/>
</dbReference>
<dbReference type="Proteomes" id="UP001054857">
    <property type="component" value="Unassembled WGS sequence"/>
</dbReference>
<evidence type="ECO:0000313" key="12">
    <source>
        <dbReference type="EMBL" id="GFR47171.1"/>
    </source>
</evidence>
<feature type="coiled-coil region" evidence="9">
    <location>
        <begin position="110"/>
        <end position="150"/>
    </location>
</feature>